<evidence type="ECO:0008006" key="3">
    <source>
        <dbReference type="Google" id="ProtNLM"/>
    </source>
</evidence>
<reference evidence="1 2" key="1">
    <citation type="submission" date="2016-10" db="EMBL/GenBank/DDBJ databases">
        <title>Evaluation of Human, Animal and Environmental Mycobacterium chelonae Isolates by Core Genome Phylogenomic Analysis, Targeted Gene Comparison, and Anti-microbial Susceptibility Patterns: A Tale of Mistaken Identities.</title>
        <authorList>
            <person name="Fogelson S.B."/>
            <person name="Camus A.C."/>
            <person name="Lorenz W."/>
            <person name="Vasireddy R."/>
            <person name="Vasireddy S."/>
            <person name="Smith T."/>
            <person name="Brown-Elliott B.A."/>
            <person name="Wallace R.J.Jr."/>
            <person name="Hasan N.A."/>
            <person name="Reischl U."/>
            <person name="Sanchez S."/>
        </authorList>
    </citation>
    <scope>NUCLEOTIDE SEQUENCE [LARGE SCALE GENOMIC DNA]</scope>
    <source>
        <strain evidence="1 2">42895</strain>
    </source>
</reference>
<evidence type="ECO:0000313" key="2">
    <source>
        <dbReference type="Proteomes" id="UP000180113"/>
    </source>
</evidence>
<evidence type="ECO:0000313" key="1">
    <source>
        <dbReference type="EMBL" id="OHT55233.1"/>
    </source>
</evidence>
<dbReference type="AlphaFoldDB" id="A0AB73MI48"/>
<dbReference type="EMBL" id="MLHW01000001">
    <property type="protein sequence ID" value="OHT55233.1"/>
    <property type="molecule type" value="Genomic_DNA"/>
</dbReference>
<comment type="caution">
    <text evidence="1">The sequence shown here is derived from an EMBL/GenBank/DDBJ whole genome shotgun (WGS) entry which is preliminary data.</text>
</comment>
<gene>
    <name evidence="1" type="ORF">BKG62_03420</name>
</gene>
<sequence>MYSMLNPIIGVALTGLSELADTMAVAGAEILQAVIDAQHHEPQQVAASALLSGTATVMAAYRRHIHAIGTHMGTAATALTSAWTPYGASGDWNVPEDLRAPQLPELTIAITAAAPRPLAGGEILDPAYLEDVLVRVRHVSNTFATPSIEAFTTFVRSELLVGELTEAFDTIMVEHAAAMAITSTTMQQHLTHLADTIQTAHRQYRDTNLWTPITTTADTGAAAS</sequence>
<proteinExistence type="predicted"/>
<name>A0AB73MI48_MYCCH</name>
<protein>
    <recommendedName>
        <fullName evidence="3">ESX-1 secretion-associated protein EspA/EspE-like domain-containing protein</fullName>
    </recommendedName>
</protein>
<dbReference type="Proteomes" id="UP000180113">
    <property type="component" value="Unassembled WGS sequence"/>
</dbReference>
<accession>A0AB73MI48</accession>
<organism evidence="1 2">
    <name type="scientific">Mycobacteroides chelonae</name>
    <name type="common">Mycobacterium chelonae</name>
    <dbReference type="NCBI Taxonomy" id="1774"/>
    <lineage>
        <taxon>Bacteria</taxon>
        <taxon>Bacillati</taxon>
        <taxon>Actinomycetota</taxon>
        <taxon>Actinomycetes</taxon>
        <taxon>Mycobacteriales</taxon>
        <taxon>Mycobacteriaceae</taxon>
        <taxon>Mycobacteroides</taxon>
    </lineage>
</organism>